<feature type="binding site" evidence="4">
    <location>
        <position position="7"/>
    </location>
    <ligand>
        <name>a divalent metal cation</name>
        <dbReference type="ChEBI" id="CHEBI:60240"/>
        <label>1</label>
    </ligand>
</feature>
<dbReference type="RefSeq" id="WP_005833108.1">
    <property type="nucleotide sequence ID" value="NZ_CACRTC010000017.1"/>
</dbReference>
<dbReference type="Proteomes" id="UP001215818">
    <property type="component" value="Unassembled WGS sequence"/>
</dbReference>
<dbReference type="AlphaFoldDB" id="A0A139KH15"/>
<dbReference type="PATRIC" id="fig|820.27.peg.585"/>
<dbReference type="GO" id="GO:0016788">
    <property type="term" value="F:hydrolase activity, acting on ester bonds"/>
    <property type="evidence" value="ECO:0007669"/>
    <property type="project" value="InterPro"/>
</dbReference>
<dbReference type="OrthoDB" id="9810005at2"/>
<evidence type="ECO:0000313" key="5">
    <source>
        <dbReference type="EMBL" id="CUO63560.1"/>
    </source>
</evidence>
<evidence type="ECO:0000313" key="6">
    <source>
        <dbReference type="EMBL" id="KAB4094677.1"/>
    </source>
</evidence>
<evidence type="ECO:0000313" key="11">
    <source>
        <dbReference type="Proteomes" id="UP000095614"/>
    </source>
</evidence>
<dbReference type="STRING" id="820.ERS852554_01981"/>
<dbReference type="EMBL" id="WCTR01000001">
    <property type="protein sequence ID" value="KAB4215881.1"/>
    <property type="molecule type" value="Genomic_DNA"/>
</dbReference>
<dbReference type="PROSITE" id="PS01090">
    <property type="entry name" value="TATD_2"/>
    <property type="match status" value="1"/>
</dbReference>
<feature type="binding site" evidence="4">
    <location>
        <position position="131"/>
    </location>
    <ligand>
        <name>a divalent metal cation</name>
        <dbReference type="ChEBI" id="CHEBI:60240"/>
        <label>2</label>
    </ligand>
</feature>
<keyword evidence="3 5" id="KW-0378">Hydrolase</keyword>
<dbReference type="InterPro" id="IPR032466">
    <property type="entry name" value="Metal_Hydrolase"/>
</dbReference>
<evidence type="ECO:0000313" key="12">
    <source>
        <dbReference type="Proteomes" id="UP000283766"/>
    </source>
</evidence>
<dbReference type="EMBL" id="WCTL01000003">
    <property type="protein sequence ID" value="KAB4239029.1"/>
    <property type="molecule type" value="Genomic_DNA"/>
</dbReference>
<evidence type="ECO:0000313" key="8">
    <source>
        <dbReference type="EMBL" id="KAB4239029.1"/>
    </source>
</evidence>
<reference evidence="10 12" key="2">
    <citation type="submission" date="2018-08" db="EMBL/GenBank/DDBJ databases">
        <title>A genome reference for cultivated species of the human gut microbiota.</title>
        <authorList>
            <person name="Zou Y."/>
            <person name="Xue W."/>
            <person name="Luo G."/>
        </authorList>
    </citation>
    <scope>NUCLEOTIDE SEQUENCE [LARGE SCALE GENOMIC DNA]</scope>
    <source>
        <strain evidence="10 12">AM18-14LB</strain>
    </source>
</reference>
<gene>
    <name evidence="5" type="primary">ycfH_1</name>
    <name evidence="10" type="ORF">DW216_01325</name>
    <name evidence="5" type="ORF">ERS852462_01028</name>
    <name evidence="8" type="ORF">GAP47_04790</name>
    <name evidence="7" type="ORF">GAP55_01290</name>
    <name evidence="6" type="ORF">GAQ56_04495</name>
    <name evidence="9" type="ORF">POY73_15635</name>
</gene>
<dbReference type="EMBL" id="QRJL01000001">
    <property type="protein sequence ID" value="RHH34585.1"/>
    <property type="molecule type" value="Genomic_DNA"/>
</dbReference>
<dbReference type="GO" id="GO:0005829">
    <property type="term" value="C:cytosol"/>
    <property type="evidence" value="ECO:0007669"/>
    <property type="project" value="TreeGrafter"/>
</dbReference>
<evidence type="ECO:0000256" key="2">
    <source>
        <dbReference type="ARBA" id="ARBA00022723"/>
    </source>
</evidence>
<dbReference type="Proteomes" id="UP000432488">
    <property type="component" value="Unassembled WGS sequence"/>
</dbReference>
<evidence type="ECO:0000256" key="3">
    <source>
        <dbReference type="ARBA" id="ARBA00022801"/>
    </source>
</evidence>
<dbReference type="SUPFAM" id="SSF51556">
    <property type="entry name" value="Metallo-dependent hydrolases"/>
    <property type="match status" value="1"/>
</dbReference>
<protein>
    <submittedName>
        <fullName evidence="5">Hydrolase, TatD family</fullName>
        <ecNumber evidence="5">3.1.21.-</ecNumber>
    </submittedName>
    <submittedName>
        <fullName evidence="6">TatD family deoxyribonuclease</fullName>
    </submittedName>
    <submittedName>
        <fullName evidence="9">TatD family hydrolase</fullName>
    </submittedName>
</protein>
<dbReference type="EMBL" id="WCUV01000003">
    <property type="protein sequence ID" value="KAB4094677.1"/>
    <property type="molecule type" value="Genomic_DNA"/>
</dbReference>
<feature type="binding site" evidence="4">
    <location>
        <position position="95"/>
    </location>
    <ligand>
        <name>a divalent metal cation</name>
        <dbReference type="ChEBI" id="CHEBI:60240"/>
        <label>1</label>
    </ligand>
</feature>
<dbReference type="InterPro" id="IPR018228">
    <property type="entry name" value="DNase_TatD-rel_CS"/>
</dbReference>
<dbReference type="EC" id="3.1.21.-" evidence="5"/>
<evidence type="ECO:0000313" key="9">
    <source>
        <dbReference type="EMBL" id="MDC1795554.1"/>
    </source>
</evidence>
<dbReference type="Proteomes" id="UP000466952">
    <property type="component" value="Unassembled WGS sequence"/>
</dbReference>
<evidence type="ECO:0000313" key="7">
    <source>
        <dbReference type="EMBL" id="KAB4215881.1"/>
    </source>
</evidence>
<name>A0A139KH15_BACUN</name>
<dbReference type="NCBIfam" id="TIGR00010">
    <property type="entry name" value="YchF/TatD family DNA exonuclease"/>
    <property type="match status" value="1"/>
</dbReference>
<dbReference type="GO" id="GO:0046872">
    <property type="term" value="F:metal ion binding"/>
    <property type="evidence" value="ECO:0007669"/>
    <property type="project" value="UniProtKB-KW"/>
</dbReference>
<dbReference type="FunFam" id="3.20.20.140:FF:000005">
    <property type="entry name" value="TatD family hydrolase"/>
    <property type="match status" value="1"/>
</dbReference>
<evidence type="ECO:0000313" key="16">
    <source>
        <dbReference type="Proteomes" id="UP001215818"/>
    </source>
</evidence>
<dbReference type="EMBL" id="CZAF01000003">
    <property type="protein sequence ID" value="CUO63560.1"/>
    <property type="molecule type" value="Genomic_DNA"/>
</dbReference>
<evidence type="ECO:0000256" key="4">
    <source>
        <dbReference type="PIRSR" id="PIRSR005902-1"/>
    </source>
</evidence>
<sequence length="259" mass="29423">MRLIDSHSHLFLEEFAEDLPQVMARAREAGVTHIFMPNIDSTTIGPMLRVCREYKGYCYPMIGLHPTSVGADYEKELEIVARELASPNEFVAVGEIGMDLYWDKTFLREQQRGLDRQIEWALEYGLPVVLHCREAFDHIYNVLKPYQQTPLKGIFHSFTGTSEEACRIMEFADFMIGINGVVTFKKSTLPEVLKNIPLERIVLETDSPYLTPVPNRGKRNESAYVKDTLVKVAGIYGNSPEKVAQVTSDNTLKVFGMLK</sequence>
<dbReference type="InterPro" id="IPR001130">
    <property type="entry name" value="TatD-like"/>
</dbReference>
<dbReference type="CDD" id="cd01310">
    <property type="entry name" value="TatD_DNAse"/>
    <property type="match status" value="1"/>
</dbReference>
<evidence type="ECO:0000256" key="1">
    <source>
        <dbReference type="ARBA" id="ARBA00009275"/>
    </source>
</evidence>
<comment type="similarity">
    <text evidence="1">Belongs to the metallo-dependent hydrolases superfamily. TatD-type hydrolase family.</text>
</comment>
<evidence type="ECO:0000313" key="14">
    <source>
        <dbReference type="Proteomes" id="UP000462376"/>
    </source>
</evidence>
<dbReference type="Proteomes" id="UP000462376">
    <property type="component" value="Unassembled WGS sequence"/>
</dbReference>
<feature type="binding site" evidence="4">
    <location>
        <position position="9"/>
    </location>
    <ligand>
        <name>a divalent metal cation</name>
        <dbReference type="ChEBI" id="CHEBI:60240"/>
        <label>1</label>
    </ligand>
</feature>
<dbReference type="PROSITE" id="PS01091">
    <property type="entry name" value="TATD_3"/>
    <property type="match status" value="1"/>
</dbReference>
<evidence type="ECO:0000313" key="15">
    <source>
        <dbReference type="Proteomes" id="UP000466952"/>
    </source>
</evidence>
<dbReference type="PANTHER" id="PTHR46124:SF4">
    <property type="entry name" value="HYDROLASE TATD"/>
    <property type="match status" value="1"/>
</dbReference>
<proteinExistence type="inferred from homology"/>
<keyword evidence="2 4" id="KW-0479">Metal-binding</keyword>
<reference evidence="13 14" key="3">
    <citation type="journal article" date="2019" name="Nat. Med.">
        <title>A library of human gut bacterial isolates paired with longitudinal multiomics data enables mechanistic microbiome research.</title>
        <authorList>
            <person name="Poyet M."/>
            <person name="Groussin M."/>
            <person name="Gibbons S.M."/>
            <person name="Avila-Pacheco J."/>
            <person name="Jiang X."/>
            <person name="Kearney S.M."/>
            <person name="Perrotta A.R."/>
            <person name="Berdy B."/>
            <person name="Zhao S."/>
            <person name="Lieberman T.D."/>
            <person name="Swanson P.K."/>
            <person name="Smith M."/>
            <person name="Roesemann S."/>
            <person name="Alexander J.E."/>
            <person name="Rich S.A."/>
            <person name="Livny J."/>
            <person name="Vlamakis H."/>
            <person name="Clish C."/>
            <person name="Bullock K."/>
            <person name="Deik A."/>
            <person name="Scott J."/>
            <person name="Pierce K.A."/>
            <person name="Xavier R.J."/>
            <person name="Alm E.J."/>
        </authorList>
    </citation>
    <scope>NUCLEOTIDE SEQUENCE [LARGE SCALE GENOMIC DNA]</scope>
    <source>
        <strain evidence="7 15">BIOML-A11</strain>
        <strain evidence="6 13">BIOML-A42</strain>
        <strain evidence="8 14">BIOML-A5</strain>
    </source>
</reference>
<feature type="binding site" evidence="4">
    <location>
        <position position="206"/>
    </location>
    <ligand>
        <name>a divalent metal cation</name>
        <dbReference type="ChEBI" id="CHEBI:60240"/>
        <label>1</label>
    </ligand>
</feature>
<reference evidence="5 11" key="1">
    <citation type="submission" date="2015-09" db="EMBL/GenBank/DDBJ databases">
        <authorList>
            <consortium name="Pathogen Informatics"/>
        </authorList>
    </citation>
    <scope>NUCLEOTIDE SEQUENCE [LARGE SCALE GENOMIC DNA]</scope>
    <source>
        <strain evidence="5 11">2789STDY5834847</strain>
    </source>
</reference>
<accession>A0A139KH15</accession>
<organism evidence="5 11">
    <name type="scientific">Bacteroides uniformis</name>
    <dbReference type="NCBI Taxonomy" id="820"/>
    <lineage>
        <taxon>Bacteria</taxon>
        <taxon>Pseudomonadati</taxon>
        <taxon>Bacteroidota</taxon>
        <taxon>Bacteroidia</taxon>
        <taxon>Bacteroidales</taxon>
        <taxon>Bacteroidaceae</taxon>
        <taxon>Bacteroides</taxon>
    </lineage>
</organism>
<evidence type="ECO:0000313" key="10">
    <source>
        <dbReference type="EMBL" id="RHH34585.1"/>
    </source>
</evidence>
<evidence type="ECO:0000313" key="13">
    <source>
        <dbReference type="Proteomes" id="UP000432488"/>
    </source>
</evidence>
<reference evidence="9 16" key="4">
    <citation type="submission" date="2022-10" db="EMBL/GenBank/DDBJ databases">
        <title>Human gut microbiome strain richness.</title>
        <authorList>
            <person name="Chen-Liaw A."/>
        </authorList>
    </citation>
    <scope>NUCLEOTIDE SEQUENCE [LARGE SCALE GENOMIC DNA]</scope>
    <source>
        <strain evidence="9 16">D53st1_B1_D53t1_180928</strain>
    </source>
</reference>
<feature type="binding site" evidence="4">
    <location>
        <position position="156"/>
    </location>
    <ligand>
        <name>a divalent metal cation</name>
        <dbReference type="ChEBI" id="CHEBI:60240"/>
        <label>2</label>
    </ligand>
</feature>
<dbReference type="PANTHER" id="PTHR46124">
    <property type="entry name" value="D-AMINOACYL-TRNA DEACYLASE"/>
    <property type="match status" value="1"/>
</dbReference>
<dbReference type="GO" id="GO:0004536">
    <property type="term" value="F:DNA nuclease activity"/>
    <property type="evidence" value="ECO:0007669"/>
    <property type="project" value="InterPro"/>
</dbReference>
<dbReference type="Gene3D" id="3.20.20.140">
    <property type="entry name" value="Metal-dependent hydrolases"/>
    <property type="match status" value="1"/>
</dbReference>
<dbReference type="EMBL" id="JAQNRK010000016">
    <property type="protein sequence ID" value="MDC1795554.1"/>
    <property type="molecule type" value="Genomic_DNA"/>
</dbReference>
<dbReference type="Proteomes" id="UP000283766">
    <property type="component" value="Unassembled WGS sequence"/>
</dbReference>
<dbReference type="Proteomes" id="UP000095614">
    <property type="component" value="Unassembled WGS sequence"/>
</dbReference>
<dbReference type="InterPro" id="IPR015991">
    <property type="entry name" value="TatD/YcfH-like"/>
</dbReference>
<dbReference type="Pfam" id="PF01026">
    <property type="entry name" value="TatD_DNase"/>
    <property type="match status" value="1"/>
</dbReference>
<dbReference type="PIRSF" id="PIRSF005902">
    <property type="entry name" value="DNase_TatD"/>
    <property type="match status" value="1"/>
</dbReference>